<keyword evidence="2" id="KW-1185">Reference proteome</keyword>
<protein>
    <submittedName>
        <fullName evidence="1 3">Uncharacterized protein</fullName>
    </submittedName>
</protein>
<evidence type="ECO:0000313" key="2">
    <source>
        <dbReference type="Proteomes" id="UP000504636"/>
    </source>
</evidence>
<reference evidence="1 3" key="1">
    <citation type="journal article" date="2020" name="Stud. Mycol.">
        <title>101 Dothideomycetes genomes: a test case for predicting lifestyles and emergence of pathogens.</title>
        <authorList>
            <person name="Haridas S."/>
            <person name="Albert R."/>
            <person name="Binder M."/>
            <person name="Bloem J."/>
            <person name="Labutti K."/>
            <person name="Salamov A."/>
            <person name="Andreopoulos B."/>
            <person name="Baker S."/>
            <person name="Barry K."/>
            <person name="Bills G."/>
            <person name="Bluhm B."/>
            <person name="Cannon C."/>
            <person name="Castanera R."/>
            <person name="Culley D."/>
            <person name="Daum C."/>
            <person name="Ezra D."/>
            <person name="Gonzalez J."/>
            <person name="Henrissat B."/>
            <person name="Kuo A."/>
            <person name="Liang C."/>
            <person name="Lipzen A."/>
            <person name="Lutzoni F."/>
            <person name="Magnuson J."/>
            <person name="Mondo S."/>
            <person name="Nolan M."/>
            <person name="Ohm R."/>
            <person name="Pangilinan J."/>
            <person name="Park H.-J."/>
            <person name="Ramirez L."/>
            <person name="Alfaro M."/>
            <person name="Sun H."/>
            <person name="Tritt A."/>
            <person name="Yoshinaga Y."/>
            <person name="Zwiers L.-H."/>
            <person name="Turgeon B."/>
            <person name="Goodwin S."/>
            <person name="Spatafora J."/>
            <person name="Crous P."/>
            <person name="Grigoriev I."/>
        </authorList>
    </citation>
    <scope>NUCLEOTIDE SEQUENCE</scope>
    <source>
        <strain evidence="1 3">CBS 304.34</strain>
    </source>
</reference>
<organism evidence="1">
    <name type="scientific">Mytilinidion resinicola</name>
    <dbReference type="NCBI Taxonomy" id="574789"/>
    <lineage>
        <taxon>Eukaryota</taxon>
        <taxon>Fungi</taxon>
        <taxon>Dikarya</taxon>
        <taxon>Ascomycota</taxon>
        <taxon>Pezizomycotina</taxon>
        <taxon>Dothideomycetes</taxon>
        <taxon>Pleosporomycetidae</taxon>
        <taxon>Mytilinidiales</taxon>
        <taxon>Mytilinidiaceae</taxon>
        <taxon>Mytilinidion</taxon>
    </lineage>
</organism>
<accession>A0A6A6Y8G5</accession>
<proteinExistence type="predicted"/>
<dbReference type="RefSeq" id="XP_033572066.1">
    <property type="nucleotide sequence ID" value="XM_033718176.1"/>
</dbReference>
<dbReference type="SUPFAM" id="SSF53335">
    <property type="entry name" value="S-adenosyl-L-methionine-dependent methyltransferases"/>
    <property type="match status" value="1"/>
</dbReference>
<dbReference type="AlphaFoldDB" id="A0A6A6Y8G5"/>
<dbReference type="Proteomes" id="UP000504636">
    <property type="component" value="Unplaced"/>
</dbReference>
<sequence length="379" mass="42023">MPPKAPYCEGAKRPFNPDTLIRDWDKHPSPEKGPFSSSITLIFGLPQDDKYVYNAGPAGVTLLQAQIALLAKGRNGLHGWYRDGEGNEILPPTGDDIVAYAALFDPSKSIAAALRAFESNAKKGSRRHEIAQHLSSHLLLPRAGLVLGKSKRQHINPYYDFWRWSCKELEWGGPFPNTANTKMSHHILPVFYHHFGCVVPSYAALYTIAQLAQPKGGPKVPSKPILDIGSGSGYWTFMLRKLALPTHMSPLVVHAIDNQRSLYRTMWVGDTIPATGEEYLDGHDGGKNAILLLVYPQTEEEFVRKTVEHYNGGVIVVAATQNADGFTAFKEGTMNVWMKREHPEFEHTAQIPLPSFAGKDEALYVFERSNSSAQQASQS</sequence>
<dbReference type="InterPro" id="IPR029063">
    <property type="entry name" value="SAM-dependent_MTases_sf"/>
</dbReference>
<dbReference type="GeneID" id="54459069"/>
<evidence type="ECO:0000313" key="1">
    <source>
        <dbReference type="EMBL" id="KAF2805102.1"/>
    </source>
</evidence>
<evidence type="ECO:0000313" key="3">
    <source>
        <dbReference type="RefSeq" id="XP_033572066.1"/>
    </source>
</evidence>
<dbReference type="EMBL" id="MU003710">
    <property type="protein sequence ID" value="KAF2805102.1"/>
    <property type="molecule type" value="Genomic_DNA"/>
</dbReference>
<gene>
    <name evidence="1 3" type="ORF">BDZ99DRAFT_450632</name>
</gene>
<dbReference type="PANTHER" id="PTHR39290:SF6">
    <property type="entry name" value="S-ADENOSYL-L-METHIONINE-DEPENDENT METHYLTRANSFERASES SUPERFAMILY PROTEIN"/>
    <property type="match status" value="1"/>
</dbReference>
<reference evidence="3" key="3">
    <citation type="submission" date="2025-04" db="UniProtKB">
        <authorList>
            <consortium name="RefSeq"/>
        </authorList>
    </citation>
    <scope>IDENTIFICATION</scope>
    <source>
        <strain evidence="3">CBS 304.34</strain>
    </source>
</reference>
<dbReference type="PANTHER" id="PTHR39290">
    <property type="entry name" value="C3H1-TYPE DOMAIN-CONTAINING PROTEIN-RELATED"/>
    <property type="match status" value="1"/>
</dbReference>
<dbReference type="OrthoDB" id="5411518at2759"/>
<reference evidence="3" key="2">
    <citation type="submission" date="2020-04" db="EMBL/GenBank/DDBJ databases">
        <authorList>
            <consortium name="NCBI Genome Project"/>
        </authorList>
    </citation>
    <scope>NUCLEOTIDE SEQUENCE</scope>
    <source>
        <strain evidence="3">CBS 304.34</strain>
    </source>
</reference>
<name>A0A6A6Y8G5_9PEZI</name>